<feature type="region of interest" description="Disordered" evidence="1">
    <location>
        <begin position="554"/>
        <end position="578"/>
    </location>
</feature>
<keyword evidence="3" id="KW-1185">Reference proteome</keyword>
<name>A0A166DDN3_9AGAM</name>
<protein>
    <submittedName>
        <fullName evidence="2">Uncharacterized protein</fullName>
    </submittedName>
</protein>
<feature type="region of interest" description="Disordered" evidence="1">
    <location>
        <begin position="355"/>
        <end position="387"/>
    </location>
</feature>
<proteinExistence type="predicted"/>
<dbReference type="EMBL" id="KV417615">
    <property type="protein sequence ID" value="KZP14599.1"/>
    <property type="molecule type" value="Genomic_DNA"/>
</dbReference>
<evidence type="ECO:0000256" key="1">
    <source>
        <dbReference type="SAM" id="MobiDB-lite"/>
    </source>
</evidence>
<gene>
    <name evidence="2" type="ORF">FIBSPDRAFT_935697</name>
</gene>
<reference evidence="2 3" key="1">
    <citation type="journal article" date="2016" name="Mol. Biol. Evol.">
        <title>Comparative Genomics of Early-Diverging Mushroom-Forming Fungi Provides Insights into the Origins of Lignocellulose Decay Capabilities.</title>
        <authorList>
            <person name="Nagy L.G."/>
            <person name="Riley R."/>
            <person name="Tritt A."/>
            <person name="Adam C."/>
            <person name="Daum C."/>
            <person name="Floudas D."/>
            <person name="Sun H."/>
            <person name="Yadav J.S."/>
            <person name="Pangilinan J."/>
            <person name="Larsson K.H."/>
            <person name="Matsuura K."/>
            <person name="Barry K."/>
            <person name="Labutti K."/>
            <person name="Kuo R."/>
            <person name="Ohm R.A."/>
            <person name="Bhattacharya S.S."/>
            <person name="Shirouzu T."/>
            <person name="Yoshinaga Y."/>
            <person name="Martin F.M."/>
            <person name="Grigoriev I.V."/>
            <person name="Hibbett D.S."/>
        </authorList>
    </citation>
    <scope>NUCLEOTIDE SEQUENCE [LARGE SCALE GENOMIC DNA]</scope>
    <source>
        <strain evidence="2 3">CBS 109695</strain>
    </source>
</reference>
<feature type="region of interest" description="Disordered" evidence="1">
    <location>
        <begin position="436"/>
        <end position="484"/>
    </location>
</feature>
<feature type="compositionally biased region" description="Polar residues" evidence="1">
    <location>
        <begin position="360"/>
        <end position="379"/>
    </location>
</feature>
<accession>A0A166DDN3</accession>
<dbReference type="AlphaFoldDB" id="A0A166DDN3"/>
<evidence type="ECO:0000313" key="3">
    <source>
        <dbReference type="Proteomes" id="UP000076532"/>
    </source>
</evidence>
<sequence length="578" mass="62941">MSRLESENVDLGGTIESPQVVAGDSWTGRRQPYNTECVVLVWHEWYGRMHVHSGKSGRLSWGRKLSDGCDGSEDIADGSSENYIISIAVQVKIGFGPDPLQSLTNTAHYWTPSSAGDTCILRSKPRTSCYVPRIYPHLLRGIGARNEIHAWKAEQDLAWHLTPVASRGREKAGLCSTCVCDEQWEITPEPLSLSAVLFPMRQGLQARHGCVWSNPDSSSTKRGDLKASLLRMNVSTQTRTGRQASNLHLAGFQESQGSIRILESRRVRDAARGSSLQLAMGPHTDDVLRQDSALNLAMGDNKIQNHGPRRGAQCDSPYAVRRPAQMHRHTRQRPYARITHPRVHVLFDLVGGDHTHERSTTNTTPFLSRSLNSLTTPRTPDSAKLNHHDQNPLHILLGTAILISALRGVDGTRGRVSRALRSRGEGCIASHVRRKMGGASGAGGEQAQFGGDRSIPIPLPGPNRSPILAETENESTSPHHRGLAGADAESVHLARHGEGLGLGLYADERWDEKRGTESLMSIDFPVISSTTADAHVMPRSDVPMGSIINAHAHAGAERPQTAGGSGNGHRVKFDFNAG</sequence>
<dbReference type="Proteomes" id="UP000076532">
    <property type="component" value="Unassembled WGS sequence"/>
</dbReference>
<evidence type="ECO:0000313" key="2">
    <source>
        <dbReference type="EMBL" id="KZP14599.1"/>
    </source>
</evidence>
<organism evidence="2 3">
    <name type="scientific">Athelia psychrophila</name>
    <dbReference type="NCBI Taxonomy" id="1759441"/>
    <lineage>
        <taxon>Eukaryota</taxon>
        <taxon>Fungi</taxon>
        <taxon>Dikarya</taxon>
        <taxon>Basidiomycota</taxon>
        <taxon>Agaricomycotina</taxon>
        <taxon>Agaricomycetes</taxon>
        <taxon>Agaricomycetidae</taxon>
        <taxon>Atheliales</taxon>
        <taxon>Atheliaceae</taxon>
        <taxon>Athelia</taxon>
    </lineage>
</organism>